<name>A0AAD2CZ81_EUPCR</name>
<feature type="region of interest" description="Disordered" evidence="1">
    <location>
        <begin position="420"/>
        <end position="442"/>
    </location>
</feature>
<sequence>MSLVNLLKRNIQSQLSIRYIKLLKNRYKNTSSNRNSYINGSQGMGRDQSIISMGILNEMSKSRIMSSIEEDMKLNQTERFSKELPYLKKLKKVTMDINEHVLASCNCSLLLSARCQFLGISHKIYKIFNQPTKDYRTEIQKTLREYKRLAEEDAYRWIKSLLNLSNREFLTLKKTVKGYWDQSFADNKSAASFGNILESRMTICPYRPLGCCEGSFMSSEEAKQLVRTAGNIRNISEITMPRATKLNSCACNFPKTIPKETLVIKKYGKEVNLLIRYLRQPNNAEKFKKKFSIDPAELEDDQIKFECSMSDKVTIKNEFDILFYQRYERELSNSREFSITYRHFNELMKNPQRVLSDKMSSLFTYIKIDTCLAKPDKKKKKTGKYIKALKDFILDCSDVQPTQRQLADSEEGVNDPQRFAAEGSEEEKSEQRKCSTNPTSGFDIIENPEEEKSQLYYQNDNRIINNSALFFLNRSPRMMSSMITLRSTYLEGWDAIKLMEKIILNRISKIKQRLFKKKLSDVKIKFACLDLDEDQIRTDFLKICENNSDEMTSTDYPIKPFLKFTSKLIKDGDRYVFGKVDMDFKKTSSSDKNEKVFILESLAKKGKCYQIKETTFWSQILLGFSILMQELKIFTQRDSQSQPEDYLEDDPFAYLFYKFGNYKAAADTCKIIYRVPETEVFLQHHFQHQDIIGQVASLQRIEHYENNIAFSSLLAYARSRTLSENPPDFEILDCYFVFYKHETEEFIEFISQKIIGYQILAIARYLTRMFRSGPEFQRCDMVTRGGIIVQGKLLTFKGTTQTAKDHRDFAIQAYLPLYYIKRR</sequence>
<dbReference type="AlphaFoldDB" id="A0AAD2CZ81"/>
<keyword evidence="3" id="KW-1185">Reference proteome</keyword>
<dbReference type="Proteomes" id="UP001295684">
    <property type="component" value="Unassembled WGS sequence"/>
</dbReference>
<proteinExistence type="predicted"/>
<evidence type="ECO:0000256" key="1">
    <source>
        <dbReference type="SAM" id="MobiDB-lite"/>
    </source>
</evidence>
<evidence type="ECO:0000313" key="3">
    <source>
        <dbReference type="Proteomes" id="UP001295684"/>
    </source>
</evidence>
<accession>A0AAD2CZ81</accession>
<reference evidence="2" key="1">
    <citation type="submission" date="2023-07" db="EMBL/GenBank/DDBJ databases">
        <authorList>
            <consortium name="AG Swart"/>
            <person name="Singh M."/>
            <person name="Singh A."/>
            <person name="Seah K."/>
            <person name="Emmerich C."/>
        </authorList>
    </citation>
    <scope>NUCLEOTIDE SEQUENCE</scope>
    <source>
        <strain evidence="2">DP1</strain>
    </source>
</reference>
<comment type="caution">
    <text evidence="2">The sequence shown here is derived from an EMBL/GenBank/DDBJ whole genome shotgun (WGS) entry which is preliminary data.</text>
</comment>
<evidence type="ECO:0000313" key="2">
    <source>
        <dbReference type="EMBL" id="CAI2374363.1"/>
    </source>
</evidence>
<dbReference type="EMBL" id="CAMPGE010015759">
    <property type="protein sequence ID" value="CAI2374363.1"/>
    <property type="molecule type" value="Genomic_DNA"/>
</dbReference>
<organism evidence="2 3">
    <name type="scientific">Euplotes crassus</name>
    <dbReference type="NCBI Taxonomy" id="5936"/>
    <lineage>
        <taxon>Eukaryota</taxon>
        <taxon>Sar</taxon>
        <taxon>Alveolata</taxon>
        <taxon>Ciliophora</taxon>
        <taxon>Intramacronucleata</taxon>
        <taxon>Spirotrichea</taxon>
        <taxon>Hypotrichia</taxon>
        <taxon>Euplotida</taxon>
        <taxon>Euplotidae</taxon>
        <taxon>Moneuplotes</taxon>
    </lineage>
</organism>
<protein>
    <submittedName>
        <fullName evidence="2">Uncharacterized protein</fullName>
    </submittedName>
</protein>
<gene>
    <name evidence="2" type="ORF">ECRASSUSDP1_LOCUS15715</name>
</gene>